<gene>
    <name evidence="1" type="ORF">A5888_001699</name>
    <name evidence="2" type="ORF">A5888_002936</name>
</gene>
<evidence type="ECO:0000313" key="2">
    <source>
        <dbReference type="EMBL" id="WYJ91168.1"/>
    </source>
</evidence>
<protein>
    <submittedName>
        <fullName evidence="1">Uncharacterized protein</fullName>
    </submittedName>
</protein>
<dbReference type="EMBL" id="CP147247">
    <property type="protein sequence ID" value="WYJ91168.1"/>
    <property type="molecule type" value="Genomic_DNA"/>
</dbReference>
<sequence length="60" mass="7039">MTIKCEYGDVISVEETHSNHIKIEMYEEDSGAYVEHTYLTKDQARELIIKLQTMAEKMED</sequence>
<reference evidence="1" key="1">
    <citation type="submission" date="2017-05" db="EMBL/GenBank/DDBJ databases">
        <title>The Genome Sequence of Enterococcus sp. 9E7_DIV0242.</title>
        <authorList>
            <consortium name="The Broad Institute Genomics Platform"/>
            <consortium name="The Broad Institute Genomic Center for Infectious Diseases"/>
            <person name="Earl A."/>
            <person name="Manson A."/>
            <person name="Schwartman J."/>
            <person name="Gilmore M."/>
            <person name="Abouelleil A."/>
            <person name="Cao P."/>
            <person name="Chapman S."/>
            <person name="Cusick C."/>
            <person name="Shea T."/>
            <person name="Young S."/>
            <person name="Neafsey D."/>
            <person name="Nusbaum C."/>
            <person name="Birren B."/>
        </authorList>
    </citation>
    <scope>NUCLEOTIDE SEQUENCE [LARGE SCALE GENOMIC DNA]</scope>
    <source>
        <strain evidence="1">9E7_DIV0242</strain>
    </source>
</reference>
<organism evidence="1">
    <name type="scientific">Candidatus Enterococcus clewellii</name>
    <dbReference type="NCBI Taxonomy" id="1834193"/>
    <lineage>
        <taxon>Bacteria</taxon>
        <taxon>Bacillati</taxon>
        <taxon>Bacillota</taxon>
        <taxon>Bacilli</taxon>
        <taxon>Lactobacillales</taxon>
        <taxon>Enterococcaceae</taxon>
        <taxon>Enterococcus</taxon>
    </lineage>
</organism>
<dbReference type="Proteomes" id="UP000195141">
    <property type="component" value="Chromosome"/>
</dbReference>
<evidence type="ECO:0000313" key="1">
    <source>
        <dbReference type="EMBL" id="OTP17561.1"/>
    </source>
</evidence>
<reference evidence="2" key="2">
    <citation type="submission" date="2017-05" db="EMBL/GenBank/DDBJ databases">
        <authorList>
            <consortium name="The Broad Institute Genomics Platform"/>
            <consortium name="The Broad Institute Genomic Center for Infectious Diseases"/>
            <person name="Earl A."/>
            <person name="Manson A."/>
            <person name="Schwartman J."/>
            <person name="Gilmore M."/>
            <person name="Abouelleil A."/>
            <person name="Cao P."/>
            <person name="Chapman S."/>
            <person name="Cusick C."/>
            <person name="Shea T."/>
            <person name="Young S."/>
            <person name="Neafsey D."/>
            <person name="Nusbaum C."/>
            <person name="Birren B."/>
        </authorList>
    </citation>
    <scope>NUCLEOTIDE SEQUENCE</scope>
    <source>
        <strain evidence="2">9E7_DIV0242</strain>
    </source>
</reference>
<dbReference type="RefSeq" id="WP_086348760.1">
    <property type="nucleotide sequence ID" value="NZ_CP147247.1"/>
</dbReference>
<keyword evidence="3" id="KW-1185">Reference proteome</keyword>
<reference evidence="2" key="3">
    <citation type="submission" date="2024-03" db="EMBL/GenBank/DDBJ databases">
        <title>The Genome Sequence of Enterococcus sp. DIV0242b.</title>
        <authorList>
            <consortium name="The Broad Institute Genomics Platform"/>
            <consortium name="The Broad Institute Microbial Omics Core"/>
            <consortium name="The Broad Institute Genomic Center for Infectious Diseases"/>
            <person name="Earl A."/>
            <person name="Manson A."/>
            <person name="Gilmore M."/>
            <person name="Schwartman J."/>
            <person name="Shea T."/>
            <person name="Abouelleil A."/>
            <person name="Cao P."/>
            <person name="Chapman S."/>
            <person name="Cusick C."/>
            <person name="Young S."/>
            <person name="Neafsey D."/>
            <person name="Nusbaum C."/>
            <person name="Birren B."/>
        </authorList>
    </citation>
    <scope>NUCLEOTIDE SEQUENCE</scope>
    <source>
        <strain evidence="2">9E7_DIV0242</strain>
    </source>
</reference>
<name>A0A242K8R3_9ENTE</name>
<proteinExistence type="predicted"/>
<evidence type="ECO:0000313" key="3">
    <source>
        <dbReference type="Proteomes" id="UP000195141"/>
    </source>
</evidence>
<accession>A0A242K8R3</accession>
<dbReference type="AlphaFoldDB" id="A0A242K8R3"/>
<dbReference type="EMBL" id="NGMM01000002">
    <property type="protein sequence ID" value="OTP17561.1"/>
    <property type="molecule type" value="Genomic_DNA"/>
</dbReference>